<dbReference type="InterPro" id="IPR003593">
    <property type="entry name" value="AAA+_ATPase"/>
</dbReference>
<dbReference type="SMART" id="SM00382">
    <property type="entry name" value="AAA"/>
    <property type="match status" value="1"/>
</dbReference>
<keyword evidence="2" id="KW-0813">Transport</keyword>
<dbReference type="NCBIfam" id="TIGR01188">
    <property type="entry name" value="drrA"/>
    <property type="match status" value="1"/>
</dbReference>
<dbReference type="Pfam" id="PF00005">
    <property type="entry name" value="ABC_tran"/>
    <property type="match status" value="1"/>
</dbReference>
<dbReference type="PANTHER" id="PTHR43582:SF5">
    <property type="entry name" value="ABC TRANSPORTER"/>
    <property type="match status" value="1"/>
</dbReference>
<evidence type="ECO:0000259" key="6">
    <source>
        <dbReference type="PROSITE" id="PS50893"/>
    </source>
</evidence>
<dbReference type="RefSeq" id="WP_243754406.1">
    <property type="nucleotide sequence ID" value="NZ_SNXZ01000007.1"/>
</dbReference>
<comment type="similarity">
    <text evidence="5">Belongs to the ABC transporter superfamily. Drug exporter-1 (DrugE1) (TC 3.A.1.105) family.</text>
</comment>
<dbReference type="GO" id="GO:0016887">
    <property type="term" value="F:ATP hydrolysis activity"/>
    <property type="evidence" value="ECO:0007669"/>
    <property type="project" value="InterPro"/>
</dbReference>
<dbReference type="PROSITE" id="PS50893">
    <property type="entry name" value="ABC_TRANSPORTER_2"/>
    <property type="match status" value="1"/>
</dbReference>
<dbReference type="Proteomes" id="UP000295444">
    <property type="component" value="Unassembled WGS sequence"/>
</dbReference>
<keyword evidence="4 7" id="KW-0067">ATP-binding</keyword>
<dbReference type="GO" id="GO:1900753">
    <property type="term" value="P:doxorubicin transport"/>
    <property type="evidence" value="ECO:0007669"/>
    <property type="project" value="InterPro"/>
</dbReference>
<feature type="domain" description="ABC transporter" evidence="6">
    <location>
        <begin position="28"/>
        <end position="265"/>
    </location>
</feature>
<evidence type="ECO:0000313" key="8">
    <source>
        <dbReference type="Proteomes" id="UP000295444"/>
    </source>
</evidence>
<gene>
    <name evidence="7" type="ORF">EV186_107235</name>
</gene>
<evidence type="ECO:0000313" key="7">
    <source>
        <dbReference type="EMBL" id="TDP93000.1"/>
    </source>
</evidence>
<dbReference type="InterPro" id="IPR017871">
    <property type="entry name" value="ABC_transporter-like_CS"/>
</dbReference>
<dbReference type="Pfam" id="PF13732">
    <property type="entry name" value="DrrA1-3_C"/>
    <property type="match status" value="1"/>
</dbReference>
<dbReference type="GO" id="GO:0005524">
    <property type="term" value="F:ATP binding"/>
    <property type="evidence" value="ECO:0007669"/>
    <property type="project" value="UniProtKB-KW"/>
</dbReference>
<dbReference type="InterPro" id="IPR003439">
    <property type="entry name" value="ABC_transporter-like_ATP-bd"/>
</dbReference>
<keyword evidence="8" id="KW-1185">Reference proteome</keyword>
<evidence type="ECO:0000256" key="1">
    <source>
        <dbReference type="ARBA" id="ARBA00004413"/>
    </source>
</evidence>
<dbReference type="GO" id="GO:0005886">
    <property type="term" value="C:plasma membrane"/>
    <property type="evidence" value="ECO:0007669"/>
    <property type="project" value="UniProtKB-SubCell"/>
</dbReference>
<accession>A0A4R6S0M6</accession>
<dbReference type="SUPFAM" id="SSF52540">
    <property type="entry name" value="P-loop containing nucleoside triphosphate hydrolases"/>
    <property type="match status" value="1"/>
</dbReference>
<dbReference type="InterPro" id="IPR025302">
    <property type="entry name" value="DrrA1/2-like_C"/>
</dbReference>
<comment type="subcellular location">
    <subcellularLocation>
        <location evidence="1">Cell membrane</location>
        <topology evidence="1">Peripheral membrane protein</topology>
        <orientation evidence="1">Cytoplasmic side</orientation>
    </subcellularLocation>
</comment>
<dbReference type="PROSITE" id="PS00211">
    <property type="entry name" value="ABC_TRANSPORTER_1"/>
    <property type="match status" value="1"/>
</dbReference>
<dbReference type="PANTHER" id="PTHR43582">
    <property type="entry name" value="LINEARMYCIN RESISTANCE ATP-BINDING PROTEIN LNRL"/>
    <property type="match status" value="1"/>
</dbReference>
<dbReference type="InterPro" id="IPR027417">
    <property type="entry name" value="P-loop_NTPase"/>
</dbReference>
<dbReference type="EMBL" id="SNXZ01000007">
    <property type="protein sequence ID" value="TDP93000.1"/>
    <property type="molecule type" value="Genomic_DNA"/>
</dbReference>
<dbReference type="InterPro" id="IPR005894">
    <property type="entry name" value="DrrA"/>
</dbReference>
<dbReference type="GO" id="GO:0043215">
    <property type="term" value="P:daunorubicin transport"/>
    <property type="evidence" value="ECO:0007669"/>
    <property type="project" value="InterPro"/>
</dbReference>
<sequence>MTSRPLLPVHDAVVAGGVVAPARRDLVIEAVGLRKTYRGRGRKAKPVAAVRGVDFAVRAGEIFGFLGPNGAGKSTTLHMLATLIRPDGGSAVIGGADLVRSPARVREVIGLVAQRSGTYDDATGRQELAVQAQMHGMGKAQARGVADATVASFGLAEFADRRIKTYSGGQRRRLDFAIGVIHRPSVMFLDEPTAGLDPPSRAEMWQEVRRLRDNGMTIFLTTHYLDEADALCDRISIIDKGLIVAEGTPSQLKRDIAGDVVTVHLSGPGSAGGADESLLAATIAVLTGLDFVHGVEGVDTAVRLYVDSAATAIPLTISALVRAGIEPVSIEFRRPSLDDVFLAKTGRTLRD</sequence>
<protein>
    <submittedName>
        <fullName evidence="7">ABC-2 type transport system ATP-binding protein</fullName>
    </submittedName>
</protein>
<evidence type="ECO:0000256" key="5">
    <source>
        <dbReference type="ARBA" id="ARBA00049985"/>
    </source>
</evidence>
<dbReference type="AlphaFoldDB" id="A0A4R6S0M6"/>
<name>A0A4R6S0M6_LABRH</name>
<keyword evidence="3" id="KW-0547">Nucleotide-binding</keyword>
<evidence type="ECO:0000256" key="3">
    <source>
        <dbReference type="ARBA" id="ARBA00022741"/>
    </source>
</evidence>
<comment type="caution">
    <text evidence="7">The sequence shown here is derived from an EMBL/GenBank/DDBJ whole genome shotgun (WGS) entry which is preliminary data.</text>
</comment>
<organism evidence="7 8">
    <name type="scientific">Labedaea rhizosphaerae</name>
    <dbReference type="NCBI Taxonomy" id="598644"/>
    <lineage>
        <taxon>Bacteria</taxon>
        <taxon>Bacillati</taxon>
        <taxon>Actinomycetota</taxon>
        <taxon>Actinomycetes</taxon>
        <taxon>Pseudonocardiales</taxon>
        <taxon>Pseudonocardiaceae</taxon>
        <taxon>Labedaea</taxon>
    </lineage>
</organism>
<evidence type="ECO:0000256" key="2">
    <source>
        <dbReference type="ARBA" id="ARBA00022448"/>
    </source>
</evidence>
<dbReference type="Gene3D" id="3.40.50.300">
    <property type="entry name" value="P-loop containing nucleotide triphosphate hydrolases"/>
    <property type="match status" value="1"/>
</dbReference>
<evidence type="ECO:0000256" key="4">
    <source>
        <dbReference type="ARBA" id="ARBA00022840"/>
    </source>
</evidence>
<proteinExistence type="inferred from homology"/>
<reference evidence="7 8" key="1">
    <citation type="submission" date="2019-03" db="EMBL/GenBank/DDBJ databases">
        <title>Genomic Encyclopedia of Type Strains, Phase IV (KMG-IV): sequencing the most valuable type-strain genomes for metagenomic binning, comparative biology and taxonomic classification.</title>
        <authorList>
            <person name="Goeker M."/>
        </authorList>
    </citation>
    <scope>NUCLEOTIDE SEQUENCE [LARGE SCALE GENOMIC DNA]</scope>
    <source>
        <strain evidence="7 8">DSM 45361</strain>
    </source>
</reference>